<dbReference type="InterPro" id="IPR001650">
    <property type="entry name" value="Helicase_C-like"/>
</dbReference>
<keyword evidence="3" id="KW-0347">Helicase</keyword>
<keyword evidence="2" id="KW-0378">Hydrolase</keyword>
<dbReference type="EMBL" id="MU007117">
    <property type="protein sequence ID" value="KAF2419694.1"/>
    <property type="molecule type" value="Genomic_DNA"/>
</dbReference>
<evidence type="ECO:0000256" key="1">
    <source>
        <dbReference type="ARBA" id="ARBA00022741"/>
    </source>
</evidence>
<keyword evidence="7" id="KW-1185">Reference proteome</keyword>
<keyword evidence="4" id="KW-0067">ATP-binding</keyword>
<comment type="caution">
    <text evidence="6">The sequence shown here is derived from an EMBL/GenBank/DDBJ whole genome shotgun (WGS) entry which is preliminary data.</text>
</comment>
<name>A0A9P4NFS4_9PEZI</name>
<sequence>GGMGLNLAEATKVIILDPWWNAAIDQQAFCRTYRFGQTQEIELVVLAMKETIDVRVLNLQQTK</sequence>
<dbReference type="Pfam" id="PF00271">
    <property type="entry name" value="Helicase_C"/>
    <property type="match status" value="1"/>
</dbReference>
<dbReference type="GO" id="GO:0005634">
    <property type="term" value="C:nucleus"/>
    <property type="evidence" value="ECO:0007669"/>
    <property type="project" value="TreeGrafter"/>
</dbReference>
<dbReference type="PANTHER" id="PTHR45626:SF17">
    <property type="entry name" value="HELICASE-LIKE TRANSCRIPTION FACTOR"/>
    <property type="match status" value="1"/>
</dbReference>
<proteinExistence type="predicted"/>
<dbReference type="InterPro" id="IPR027417">
    <property type="entry name" value="P-loop_NTPase"/>
</dbReference>
<dbReference type="PANTHER" id="PTHR45626">
    <property type="entry name" value="TRANSCRIPTION TERMINATION FACTOR 2-RELATED"/>
    <property type="match status" value="1"/>
</dbReference>
<dbReference type="SUPFAM" id="SSF52540">
    <property type="entry name" value="P-loop containing nucleoside triphosphate hydrolases"/>
    <property type="match status" value="1"/>
</dbReference>
<dbReference type="GO" id="GO:0016787">
    <property type="term" value="F:hydrolase activity"/>
    <property type="evidence" value="ECO:0007669"/>
    <property type="project" value="UniProtKB-KW"/>
</dbReference>
<dbReference type="GO" id="GO:0005524">
    <property type="term" value="F:ATP binding"/>
    <property type="evidence" value="ECO:0007669"/>
    <property type="project" value="UniProtKB-KW"/>
</dbReference>
<dbReference type="GO" id="GO:0004386">
    <property type="term" value="F:helicase activity"/>
    <property type="evidence" value="ECO:0007669"/>
    <property type="project" value="UniProtKB-KW"/>
</dbReference>
<dbReference type="Gene3D" id="3.40.50.300">
    <property type="entry name" value="P-loop containing nucleotide triphosphate hydrolases"/>
    <property type="match status" value="1"/>
</dbReference>
<feature type="domain" description="Helicase C-terminal" evidence="5">
    <location>
        <begin position="1"/>
        <end position="36"/>
    </location>
</feature>
<evidence type="ECO:0000259" key="5">
    <source>
        <dbReference type="Pfam" id="PF00271"/>
    </source>
</evidence>
<feature type="non-terminal residue" evidence="6">
    <location>
        <position position="63"/>
    </location>
</feature>
<dbReference type="GO" id="GO:0008094">
    <property type="term" value="F:ATP-dependent activity, acting on DNA"/>
    <property type="evidence" value="ECO:0007669"/>
    <property type="project" value="TreeGrafter"/>
</dbReference>
<organism evidence="6 7">
    <name type="scientific">Tothia fuscella</name>
    <dbReference type="NCBI Taxonomy" id="1048955"/>
    <lineage>
        <taxon>Eukaryota</taxon>
        <taxon>Fungi</taxon>
        <taxon>Dikarya</taxon>
        <taxon>Ascomycota</taxon>
        <taxon>Pezizomycotina</taxon>
        <taxon>Dothideomycetes</taxon>
        <taxon>Pleosporomycetidae</taxon>
        <taxon>Venturiales</taxon>
        <taxon>Cylindrosympodiaceae</taxon>
        <taxon>Tothia</taxon>
    </lineage>
</organism>
<evidence type="ECO:0000313" key="6">
    <source>
        <dbReference type="EMBL" id="KAF2419694.1"/>
    </source>
</evidence>
<evidence type="ECO:0000256" key="2">
    <source>
        <dbReference type="ARBA" id="ARBA00022801"/>
    </source>
</evidence>
<evidence type="ECO:0000256" key="3">
    <source>
        <dbReference type="ARBA" id="ARBA00022806"/>
    </source>
</evidence>
<evidence type="ECO:0000256" key="4">
    <source>
        <dbReference type="ARBA" id="ARBA00022840"/>
    </source>
</evidence>
<dbReference type="GO" id="GO:0006281">
    <property type="term" value="P:DNA repair"/>
    <property type="evidence" value="ECO:0007669"/>
    <property type="project" value="TreeGrafter"/>
</dbReference>
<dbReference type="InterPro" id="IPR050628">
    <property type="entry name" value="SNF2_RAD54_helicase_TF"/>
</dbReference>
<gene>
    <name evidence="6" type="ORF">EJ08DRAFT_554670</name>
</gene>
<reference evidence="6" key="1">
    <citation type="journal article" date="2020" name="Stud. Mycol.">
        <title>101 Dothideomycetes genomes: a test case for predicting lifestyles and emergence of pathogens.</title>
        <authorList>
            <person name="Haridas S."/>
            <person name="Albert R."/>
            <person name="Binder M."/>
            <person name="Bloem J."/>
            <person name="Labutti K."/>
            <person name="Salamov A."/>
            <person name="Andreopoulos B."/>
            <person name="Baker S."/>
            <person name="Barry K."/>
            <person name="Bills G."/>
            <person name="Bluhm B."/>
            <person name="Cannon C."/>
            <person name="Castanera R."/>
            <person name="Culley D."/>
            <person name="Daum C."/>
            <person name="Ezra D."/>
            <person name="Gonzalez J."/>
            <person name="Henrissat B."/>
            <person name="Kuo A."/>
            <person name="Liang C."/>
            <person name="Lipzen A."/>
            <person name="Lutzoni F."/>
            <person name="Magnuson J."/>
            <person name="Mondo S."/>
            <person name="Nolan M."/>
            <person name="Ohm R."/>
            <person name="Pangilinan J."/>
            <person name="Park H.-J."/>
            <person name="Ramirez L."/>
            <person name="Alfaro M."/>
            <person name="Sun H."/>
            <person name="Tritt A."/>
            <person name="Yoshinaga Y."/>
            <person name="Zwiers L.-H."/>
            <person name="Turgeon B."/>
            <person name="Goodwin S."/>
            <person name="Spatafora J."/>
            <person name="Crous P."/>
            <person name="Grigoriev I."/>
        </authorList>
    </citation>
    <scope>NUCLEOTIDE SEQUENCE</scope>
    <source>
        <strain evidence="6">CBS 130266</strain>
    </source>
</reference>
<evidence type="ECO:0000313" key="7">
    <source>
        <dbReference type="Proteomes" id="UP000800235"/>
    </source>
</evidence>
<feature type="non-terminal residue" evidence="6">
    <location>
        <position position="1"/>
    </location>
</feature>
<dbReference type="AlphaFoldDB" id="A0A9P4NFS4"/>
<dbReference type="Proteomes" id="UP000800235">
    <property type="component" value="Unassembled WGS sequence"/>
</dbReference>
<dbReference type="OrthoDB" id="3943178at2759"/>
<dbReference type="InterPro" id="IPR049730">
    <property type="entry name" value="SNF2/RAD54-like_C"/>
</dbReference>
<dbReference type="CDD" id="cd18793">
    <property type="entry name" value="SF2_C_SNF"/>
    <property type="match status" value="1"/>
</dbReference>
<keyword evidence="1" id="KW-0547">Nucleotide-binding</keyword>
<accession>A0A9P4NFS4</accession>
<protein>
    <recommendedName>
        <fullName evidence="5">Helicase C-terminal domain-containing protein</fullName>
    </recommendedName>
</protein>